<keyword evidence="4" id="KW-0496">Mitochondrion</keyword>
<feature type="region of interest" description="Disordered" evidence="8">
    <location>
        <begin position="18"/>
        <end position="38"/>
    </location>
</feature>
<dbReference type="FunFam" id="3.30.780.10:FF:000009">
    <property type="entry name" value="39S ribosomal protein L49, mitochondrial"/>
    <property type="match status" value="1"/>
</dbReference>
<keyword evidence="10" id="KW-1185">Reference proteome</keyword>
<dbReference type="Pfam" id="PF05046">
    <property type="entry name" value="Img2"/>
    <property type="match status" value="1"/>
</dbReference>
<reference evidence="9" key="1">
    <citation type="submission" date="2023-06" db="EMBL/GenBank/DDBJ databases">
        <authorList>
            <person name="Delattre M."/>
        </authorList>
    </citation>
    <scope>NUCLEOTIDE SEQUENCE</scope>
    <source>
        <strain evidence="9">AF72</strain>
    </source>
</reference>
<dbReference type="PANTHER" id="PTHR13477:SF0">
    <property type="entry name" value="LARGE RIBOSOMAL SUBUNIT PROTEIN ML49"/>
    <property type="match status" value="1"/>
</dbReference>
<evidence type="ECO:0000313" key="10">
    <source>
        <dbReference type="Proteomes" id="UP001177023"/>
    </source>
</evidence>
<dbReference type="AlphaFoldDB" id="A0AA36CCL2"/>
<organism evidence="9 10">
    <name type="scientific">Mesorhabditis spiculigera</name>
    <dbReference type="NCBI Taxonomy" id="96644"/>
    <lineage>
        <taxon>Eukaryota</taxon>
        <taxon>Metazoa</taxon>
        <taxon>Ecdysozoa</taxon>
        <taxon>Nematoda</taxon>
        <taxon>Chromadorea</taxon>
        <taxon>Rhabditida</taxon>
        <taxon>Rhabditina</taxon>
        <taxon>Rhabditomorpha</taxon>
        <taxon>Rhabditoidea</taxon>
        <taxon>Rhabditidae</taxon>
        <taxon>Mesorhabditinae</taxon>
        <taxon>Mesorhabditis</taxon>
    </lineage>
</organism>
<dbReference type="Proteomes" id="UP001177023">
    <property type="component" value="Unassembled WGS sequence"/>
</dbReference>
<comment type="caution">
    <text evidence="9">The sequence shown here is derived from an EMBL/GenBank/DDBJ whole genome shotgun (WGS) entry which is preliminary data.</text>
</comment>
<evidence type="ECO:0000256" key="3">
    <source>
        <dbReference type="ARBA" id="ARBA00022980"/>
    </source>
</evidence>
<evidence type="ECO:0000256" key="8">
    <source>
        <dbReference type="SAM" id="MobiDB-lite"/>
    </source>
</evidence>
<sequence>MLRGLNFVARRCRQGTSMARLSSTAAPETPSVEEKPWENPWKHALPKQEKTFTDYEELKIDFSVVESLLPKEIIPEVPQHESYPTASGWRPPLDPPPTLPYYVRRTREHVFPLYLERKRDMLNETTLDFDYVELVTVKHVEGDVFAFEADLRSFLEKELGQPVATHIDEMKGRIRVKGADRSLLERFLFEKGF</sequence>
<proteinExistence type="inferred from homology"/>
<evidence type="ECO:0000256" key="5">
    <source>
        <dbReference type="ARBA" id="ARBA00023274"/>
    </source>
</evidence>
<dbReference type="Gene3D" id="3.30.780.10">
    <property type="entry name" value="SUI1-like domain"/>
    <property type="match status" value="1"/>
</dbReference>
<evidence type="ECO:0000256" key="2">
    <source>
        <dbReference type="ARBA" id="ARBA00005677"/>
    </source>
</evidence>
<evidence type="ECO:0000256" key="7">
    <source>
        <dbReference type="ARBA" id="ARBA00035545"/>
    </source>
</evidence>
<feature type="non-terminal residue" evidence="9">
    <location>
        <position position="1"/>
    </location>
</feature>
<evidence type="ECO:0000313" key="9">
    <source>
        <dbReference type="EMBL" id="CAJ0566539.1"/>
    </source>
</evidence>
<accession>A0AA36CCL2</accession>
<keyword evidence="5" id="KW-0687">Ribonucleoprotein</keyword>
<protein>
    <recommendedName>
        <fullName evidence="6">Large ribosomal subunit protein mL49</fullName>
    </recommendedName>
    <alternativeName>
        <fullName evidence="7">39S ribosomal protein L49, mitochondrial</fullName>
    </alternativeName>
</protein>
<dbReference type="GO" id="GO:0003735">
    <property type="term" value="F:structural constituent of ribosome"/>
    <property type="evidence" value="ECO:0007669"/>
    <property type="project" value="InterPro"/>
</dbReference>
<evidence type="ECO:0000256" key="4">
    <source>
        <dbReference type="ARBA" id="ARBA00023128"/>
    </source>
</evidence>
<comment type="subcellular location">
    <subcellularLocation>
        <location evidence="1">Mitochondrion</location>
    </subcellularLocation>
</comment>
<dbReference type="PANTHER" id="PTHR13477">
    <property type="entry name" value="MITOCHONDRIAL 39S RIBOSOMAL PROTEIN L49"/>
    <property type="match status" value="1"/>
</dbReference>
<evidence type="ECO:0000256" key="6">
    <source>
        <dbReference type="ARBA" id="ARBA00035191"/>
    </source>
</evidence>
<gene>
    <name evidence="9" type="ORF">MSPICULIGERA_LOCUS5137</name>
</gene>
<evidence type="ECO:0000256" key="1">
    <source>
        <dbReference type="ARBA" id="ARBA00004173"/>
    </source>
</evidence>
<keyword evidence="3" id="KW-0689">Ribosomal protein</keyword>
<dbReference type="GO" id="GO:0006412">
    <property type="term" value="P:translation"/>
    <property type="evidence" value="ECO:0007669"/>
    <property type="project" value="InterPro"/>
</dbReference>
<dbReference type="InterPro" id="IPR007740">
    <property type="entry name" value="Ribosomal_mL49"/>
</dbReference>
<dbReference type="GO" id="GO:0005762">
    <property type="term" value="C:mitochondrial large ribosomal subunit"/>
    <property type="evidence" value="ECO:0007669"/>
    <property type="project" value="TreeGrafter"/>
</dbReference>
<name>A0AA36CCL2_9BILA</name>
<comment type="similarity">
    <text evidence="2">Belongs to the mitochondrion-specific ribosomal protein mL49 family.</text>
</comment>
<dbReference type="EMBL" id="CATQJA010001267">
    <property type="protein sequence ID" value="CAJ0566539.1"/>
    <property type="molecule type" value="Genomic_DNA"/>
</dbReference>